<protein>
    <submittedName>
        <fullName evidence="1">Uncharacterized protein</fullName>
    </submittedName>
</protein>
<proteinExistence type="predicted"/>
<dbReference type="Proteomes" id="UP001417504">
    <property type="component" value="Unassembled WGS sequence"/>
</dbReference>
<dbReference type="AlphaFoldDB" id="A0AAP0JAX0"/>
<gene>
    <name evidence="1" type="ORF">Sjap_011203</name>
</gene>
<name>A0AAP0JAX0_9MAGN</name>
<evidence type="ECO:0000313" key="1">
    <source>
        <dbReference type="EMBL" id="KAK9130716.1"/>
    </source>
</evidence>
<organism evidence="1 2">
    <name type="scientific">Stephania japonica</name>
    <dbReference type="NCBI Taxonomy" id="461633"/>
    <lineage>
        <taxon>Eukaryota</taxon>
        <taxon>Viridiplantae</taxon>
        <taxon>Streptophyta</taxon>
        <taxon>Embryophyta</taxon>
        <taxon>Tracheophyta</taxon>
        <taxon>Spermatophyta</taxon>
        <taxon>Magnoliopsida</taxon>
        <taxon>Ranunculales</taxon>
        <taxon>Menispermaceae</taxon>
        <taxon>Menispermoideae</taxon>
        <taxon>Cissampelideae</taxon>
        <taxon>Stephania</taxon>
    </lineage>
</organism>
<dbReference type="EMBL" id="JBBNAE010000004">
    <property type="protein sequence ID" value="KAK9130716.1"/>
    <property type="molecule type" value="Genomic_DNA"/>
</dbReference>
<evidence type="ECO:0000313" key="2">
    <source>
        <dbReference type="Proteomes" id="UP001417504"/>
    </source>
</evidence>
<accession>A0AAP0JAX0</accession>
<reference evidence="1 2" key="1">
    <citation type="submission" date="2024-01" db="EMBL/GenBank/DDBJ databases">
        <title>Genome assemblies of Stephania.</title>
        <authorList>
            <person name="Yang L."/>
        </authorList>
    </citation>
    <scope>NUCLEOTIDE SEQUENCE [LARGE SCALE GENOMIC DNA]</scope>
    <source>
        <strain evidence="1">QJT</strain>
        <tissue evidence="1">Leaf</tissue>
    </source>
</reference>
<keyword evidence="2" id="KW-1185">Reference proteome</keyword>
<sequence length="184" mass="20154">MDAPGAVRLHDGHGKVYDSPPCHRATLRVMKHKHALSLVADIPGHGGTVVALPTAANFANLEELELIIVLGKIDDHDMPLNLDLVLWNRRPSPIEVHEQRVRSAVKLLCKLKLLEDKVQWLFPESCHVMKLMDPEELEGCVGDDQTRNSENQSLGALLLDQDASASTIQVPNVSNPDVEVGSVA</sequence>
<comment type="caution">
    <text evidence="1">The sequence shown here is derived from an EMBL/GenBank/DDBJ whole genome shotgun (WGS) entry which is preliminary data.</text>
</comment>